<feature type="transmembrane region" description="Helical" evidence="6">
    <location>
        <begin position="425"/>
        <end position="443"/>
    </location>
</feature>
<dbReference type="AlphaFoldDB" id="A0YE99"/>
<feature type="transmembrane region" description="Helical" evidence="6">
    <location>
        <begin position="229"/>
        <end position="248"/>
    </location>
</feature>
<evidence type="ECO:0000256" key="3">
    <source>
        <dbReference type="ARBA" id="ARBA00022692"/>
    </source>
</evidence>
<organism evidence="8 9">
    <name type="scientific">marine gamma proteobacterium HTCC2143</name>
    <dbReference type="NCBI Taxonomy" id="247633"/>
    <lineage>
        <taxon>Bacteria</taxon>
        <taxon>Pseudomonadati</taxon>
        <taxon>Pseudomonadota</taxon>
        <taxon>Gammaproteobacteria</taxon>
        <taxon>Cellvibrionales</taxon>
        <taxon>Spongiibacteraceae</taxon>
        <taxon>BD1-7 clade</taxon>
    </lineage>
</organism>
<evidence type="ECO:0000256" key="4">
    <source>
        <dbReference type="ARBA" id="ARBA00022989"/>
    </source>
</evidence>
<dbReference type="InterPro" id="IPR011701">
    <property type="entry name" value="MFS"/>
</dbReference>
<feature type="transmembrane region" description="Helical" evidence="6">
    <location>
        <begin position="254"/>
        <end position="271"/>
    </location>
</feature>
<feature type="transmembrane region" description="Helical" evidence="6">
    <location>
        <begin position="395"/>
        <end position="416"/>
    </location>
</feature>
<dbReference type="PROSITE" id="PS50850">
    <property type="entry name" value="MFS"/>
    <property type="match status" value="1"/>
</dbReference>
<evidence type="ECO:0000313" key="9">
    <source>
        <dbReference type="Proteomes" id="UP000004931"/>
    </source>
</evidence>
<evidence type="ECO:0000256" key="5">
    <source>
        <dbReference type="ARBA" id="ARBA00023136"/>
    </source>
</evidence>
<dbReference type="SUPFAM" id="SSF103473">
    <property type="entry name" value="MFS general substrate transporter"/>
    <property type="match status" value="1"/>
</dbReference>
<keyword evidence="2" id="KW-0813">Transport</keyword>
<evidence type="ECO:0000259" key="7">
    <source>
        <dbReference type="PROSITE" id="PS50850"/>
    </source>
</evidence>
<gene>
    <name evidence="8" type="ORF">GP2143_02389</name>
</gene>
<keyword evidence="4 6" id="KW-1133">Transmembrane helix</keyword>
<dbReference type="GO" id="GO:0022857">
    <property type="term" value="F:transmembrane transporter activity"/>
    <property type="evidence" value="ECO:0007669"/>
    <property type="project" value="InterPro"/>
</dbReference>
<evidence type="ECO:0000256" key="6">
    <source>
        <dbReference type="SAM" id="Phobius"/>
    </source>
</evidence>
<protein>
    <submittedName>
        <fullName evidence="8">Major facilitator family transporter</fullName>
    </submittedName>
</protein>
<feature type="transmembrane region" description="Helical" evidence="6">
    <location>
        <begin position="362"/>
        <end position="383"/>
    </location>
</feature>
<dbReference type="EMBL" id="AAVT01000006">
    <property type="protein sequence ID" value="EAW30735.1"/>
    <property type="molecule type" value="Genomic_DNA"/>
</dbReference>
<evidence type="ECO:0000256" key="2">
    <source>
        <dbReference type="ARBA" id="ARBA00022448"/>
    </source>
</evidence>
<sequence>MNLLDRQILAILAEEIKADLGISDSQMGFLYGTSFAVFYAVFGLPLGRLADLWVRKSLIALGLVTWSLMTMLSGTAGGFGSLTLYRFGVGVGEATATPSAYSLLSDWFLPKQRATVLSLYSTGAYIGMGLSMFLGGWIVDSWNLSYPQIADAPLGLKGWQVTFLLIGIPGVLLAALFSTVKEPQRGYSEGISSQQNHPHPFAESWQELMAIIPPFSMYGLYKRDPGGPVFMTNIIVAIGLIASVYGLISLTGSISQWVVMGTGIYALFSWAQSLKLRDAPTFDLIFRCRSMIYANIAFPTVTFITYGYGLWMAPYLIRKFGADLSEVGMVLGLSTAICGGVGVAFGGWMADFLQRRVSDDAHAYMPIITAILTSSLALVILNADNLTTVYIANAALQFVAVLWSGAGSGIITSLVLPRMRAAASAFYLAMVTFLGLAMGPYLIGYLSDNFVADGMTSANALEQSLKLGLLVFVVVIVFSLLMKRHLSSDFKTRIERARVAGEPI</sequence>
<feature type="transmembrane region" description="Helical" evidence="6">
    <location>
        <begin position="85"/>
        <end position="104"/>
    </location>
</feature>
<feature type="domain" description="Major facilitator superfamily (MFS) profile" evidence="7">
    <location>
        <begin position="1"/>
        <end position="491"/>
    </location>
</feature>
<feature type="transmembrane region" description="Helical" evidence="6">
    <location>
        <begin position="58"/>
        <end position="79"/>
    </location>
</feature>
<name>A0YE99_9GAMM</name>
<dbReference type="CDD" id="cd17328">
    <property type="entry name" value="MFS_spinster_like"/>
    <property type="match status" value="1"/>
</dbReference>
<feature type="transmembrane region" description="Helical" evidence="6">
    <location>
        <begin position="28"/>
        <end position="46"/>
    </location>
</feature>
<feature type="transmembrane region" description="Helical" evidence="6">
    <location>
        <begin position="116"/>
        <end position="139"/>
    </location>
</feature>
<evidence type="ECO:0000313" key="8">
    <source>
        <dbReference type="EMBL" id="EAW30735.1"/>
    </source>
</evidence>
<dbReference type="InterPro" id="IPR020846">
    <property type="entry name" value="MFS_dom"/>
</dbReference>
<feature type="transmembrane region" description="Helical" evidence="6">
    <location>
        <begin position="159"/>
        <end position="177"/>
    </location>
</feature>
<dbReference type="PANTHER" id="PTHR23505:SF79">
    <property type="entry name" value="PROTEIN SPINSTER"/>
    <property type="match status" value="1"/>
</dbReference>
<dbReference type="GO" id="GO:0016020">
    <property type="term" value="C:membrane"/>
    <property type="evidence" value="ECO:0007669"/>
    <property type="project" value="UniProtKB-SubCell"/>
</dbReference>
<dbReference type="Gene3D" id="1.20.1250.20">
    <property type="entry name" value="MFS general substrate transporter like domains"/>
    <property type="match status" value="2"/>
</dbReference>
<comment type="caution">
    <text evidence="8">The sequence shown here is derived from an EMBL/GenBank/DDBJ whole genome shotgun (WGS) entry which is preliminary data.</text>
</comment>
<dbReference type="Proteomes" id="UP000004931">
    <property type="component" value="Unassembled WGS sequence"/>
</dbReference>
<dbReference type="STRING" id="247633.GP2143_02389"/>
<reference evidence="8 9" key="1">
    <citation type="journal article" date="2010" name="J. Bacteriol.">
        <title>Genome sequence of the oligotrophic marine Gammaproteobacterium HTCC2143, isolated from the Oregon Coast.</title>
        <authorList>
            <person name="Oh H.M."/>
            <person name="Kang I."/>
            <person name="Ferriera S."/>
            <person name="Giovannoni S.J."/>
            <person name="Cho J.C."/>
        </authorList>
    </citation>
    <scope>NUCLEOTIDE SEQUENCE [LARGE SCALE GENOMIC DNA]</scope>
    <source>
        <strain evidence="8 9">HTCC2143</strain>
    </source>
</reference>
<dbReference type="eggNOG" id="COG2271">
    <property type="taxonomic scope" value="Bacteria"/>
</dbReference>
<accession>A0YE99</accession>
<dbReference type="InterPro" id="IPR036259">
    <property type="entry name" value="MFS_trans_sf"/>
</dbReference>
<dbReference type="Pfam" id="PF07690">
    <property type="entry name" value="MFS_1"/>
    <property type="match status" value="1"/>
</dbReference>
<proteinExistence type="predicted"/>
<keyword evidence="5 6" id="KW-0472">Membrane</keyword>
<dbReference type="PANTHER" id="PTHR23505">
    <property type="entry name" value="SPINSTER"/>
    <property type="match status" value="1"/>
</dbReference>
<feature type="transmembrane region" description="Helical" evidence="6">
    <location>
        <begin position="329"/>
        <end position="350"/>
    </location>
</feature>
<evidence type="ECO:0000256" key="1">
    <source>
        <dbReference type="ARBA" id="ARBA00004141"/>
    </source>
</evidence>
<comment type="subcellular location">
    <subcellularLocation>
        <location evidence="1">Membrane</location>
        <topology evidence="1">Multi-pass membrane protein</topology>
    </subcellularLocation>
</comment>
<keyword evidence="3 6" id="KW-0812">Transmembrane</keyword>
<dbReference type="InterPro" id="IPR044770">
    <property type="entry name" value="MFS_spinster-like"/>
</dbReference>
<feature type="transmembrane region" description="Helical" evidence="6">
    <location>
        <begin position="463"/>
        <end position="482"/>
    </location>
</feature>
<keyword evidence="9" id="KW-1185">Reference proteome</keyword>
<feature type="transmembrane region" description="Helical" evidence="6">
    <location>
        <begin position="292"/>
        <end position="317"/>
    </location>
</feature>